<feature type="compositionally biased region" description="Basic and acidic residues" evidence="3">
    <location>
        <begin position="271"/>
        <end position="292"/>
    </location>
</feature>
<dbReference type="RefSeq" id="WP_120700447.1">
    <property type="nucleotide sequence ID" value="NZ_RBDX01000043.1"/>
</dbReference>
<keyword evidence="1 6" id="KW-0489">Methyltransferase</keyword>
<dbReference type="GO" id="GO:0003723">
    <property type="term" value="F:RNA binding"/>
    <property type="evidence" value="ECO:0007669"/>
    <property type="project" value="InterPro"/>
</dbReference>
<evidence type="ECO:0000256" key="3">
    <source>
        <dbReference type="SAM" id="MobiDB-lite"/>
    </source>
</evidence>
<feature type="region of interest" description="Disordered" evidence="3">
    <location>
        <begin position="269"/>
        <end position="292"/>
    </location>
</feature>
<evidence type="ECO:0000313" key="6">
    <source>
        <dbReference type="EMBL" id="RKN03825.1"/>
    </source>
</evidence>
<dbReference type="InterPro" id="IPR001537">
    <property type="entry name" value="SpoU_MeTrfase"/>
</dbReference>
<dbReference type="Proteomes" id="UP000268652">
    <property type="component" value="Unassembled WGS sequence"/>
</dbReference>
<evidence type="ECO:0000259" key="5">
    <source>
        <dbReference type="Pfam" id="PF22655"/>
    </source>
</evidence>
<organism evidence="6 9">
    <name type="scientific">Streptomyces radicis</name>
    <dbReference type="NCBI Taxonomy" id="1750517"/>
    <lineage>
        <taxon>Bacteria</taxon>
        <taxon>Bacillati</taxon>
        <taxon>Actinomycetota</taxon>
        <taxon>Actinomycetes</taxon>
        <taxon>Kitasatosporales</taxon>
        <taxon>Streptomycetaceae</taxon>
        <taxon>Streptomyces</taxon>
    </lineage>
</organism>
<dbReference type="InterPro" id="IPR029028">
    <property type="entry name" value="Alpha/beta_knot_MTases"/>
</dbReference>
<dbReference type="Gene3D" id="3.30.1330.30">
    <property type="match status" value="1"/>
</dbReference>
<keyword evidence="2 6" id="KW-0808">Transferase</keyword>
<evidence type="ECO:0000259" key="4">
    <source>
        <dbReference type="Pfam" id="PF00588"/>
    </source>
</evidence>
<dbReference type="Proteomes" id="UP000275024">
    <property type="component" value="Unassembled WGS sequence"/>
</dbReference>
<feature type="domain" description="tRNA/rRNA methyltransferase SpoU type" evidence="4">
    <location>
        <begin position="120"/>
        <end position="260"/>
    </location>
</feature>
<dbReference type="GO" id="GO:0006396">
    <property type="term" value="P:RNA processing"/>
    <property type="evidence" value="ECO:0007669"/>
    <property type="project" value="InterPro"/>
</dbReference>
<evidence type="ECO:0000313" key="9">
    <source>
        <dbReference type="Proteomes" id="UP000275024"/>
    </source>
</evidence>
<dbReference type="OrthoDB" id="9785673at2"/>
<dbReference type="InterPro" id="IPR051259">
    <property type="entry name" value="rRNA_Methyltransferase"/>
</dbReference>
<dbReference type="SUPFAM" id="SSF55315">
    <property type="entry name" value="L30e-like"/>
    <property type="match status" value="1"/>
</dbReference>
<reference evidence="8 9" key="1">
    <citation type="submission" date="2018-09" db="EMBL/GenBank/DDBJ databases">
        <title>Streptomyces sp. nov. DS1-2, an endophytic actinomycete isolated from roots of Dendrobium scabrilingue.</title>
        <authorList>
            <person name="Kuncharoen N."/>
            <person name="Kudo T."/>
            <person name="Ohkuma M."/>
            <person name="Yuki M."/>
            <person name="Tanasupawat S."/>
        </authorList>
    </citation>
    <scope>NUCLEOTIDE SEQUENCE [LARGE SCALE GENOMIC DNA]</scope>
    <source>
        <strain evidence="6 9">AZ1-7</strain>
        <strain evidence="7 8">DS1-2</strain>
    </source>
</reference>
<feature type="domain" description="SpoU L30e-like N-terminal" evidence="5">
    <location>
        <begin position="10"/>
        <end position="99"/>
    </location>
</feature>
<dbReference type="Pfam" id="PF22655">
    <property type="entry name" value="SpoU_sub_bind_like"/>
    <property type="match status" value="1"/>
</dbReference>
<dbReference type="PANTHER" id="PTHR43191">
    <property type="entry name" value="RRNA METHYLTRANSFERASE 3"/>
    <property type="match status" value="1"/>
</dbReference>
<dbReference type="InterPro" id="IPR029026">
    <property type="entry name" value="tRNA_m1G_MTases_N"/>
</dbReference>
<dbReference type="SUPFAM" id="SSF75217">
    <property type="entry name" value="alpha/beta knot"/>
    <property type="match status" value="1"/>
</dbReference>
<gene>
    <name evidence="7" type="ORF">D7318_30270</name>
    <name evidence="6" type="ORF">D7319_30335</name>
</gene>
<evidence type="ECO:0000313" key="7">
    <source>
        <dbReference type="EMBL" id="RKN13936.1"/>
    </source>
</evidence>
<dbReference type="InterPro" id="IPR029064">
    <property type="entry name" value="Ribosomal_eL30-like_sf"/>
</dbReference>
<dbReference type="PANTHER" id="PTHR43191:SF2">
    <property type="entry name" value="RRNA METHYLTRANSFERASE 3, MITOCHONDRIAL"/>
    <property type="match status" value="1"/>
</dbReference>
<dbReference type="InterPro" id="IPR054578">
    <property type="entry name" value="SpoU_sub_bind-like_N"/>
</dbReference>
<proteinExistence type="predicted"/>
<evidence type="ECO:0000256" key="2">
    <source>
        <dbReference type="ARBA" id="ARBA00022679"/>
    </source>
</evidence>
<dbReference type="Gene3D" id="3.40.1280.10">
    <property type="match status" value="1"/>
</dbReference>
<accession>A0A3A9VS07</accession>
<dbReference type="GO" id="GO:0032259">
    <property type="term" value="P:methylation"/>
    <property type="evidence" value="ECO:0007669"/>
    <property type="project" value="UniProtKB-KW"/>
</dbReference>
<dbReference type="Pfam" id="PF00588">
    <property type="entry name" value="SpoU_methylase"/>
    <property type="match status" value="1"/>
</dbReference>
<protein>
    <submittedName>
        <fullName evidence="6">RNA methyltransferase</fullName>
    </submittedName>
</protein>
<keyword evidence="8" id="KW-1185">Reference proteome</keyword>
<dbReference type="AlphaFoldDB" id="A0A3A9VS07"/>
<evidence type="ECO:0000256" key="1">
    <source>
        <dbReference type="ARBA" id="ARBA00022603"/>
    </source>
</evidence>
<comment type="caution">
    <text evidence="6">The sequence shown here is derived from an EMBL/GenBank/DDBJ whole genome shotgun (WGS) entry which is preliminary data.</text>
</comment>
<dbReference type="EMBL" id="RBDY01000042">
    <property type="protein sequence ID" value="RKN13936.1"/>
    <property type="molecule type" value="Genomic_DNA"/>
</dbReference>
<dbReference type="GO" id="GO:0008173">
    <property type="term" value="F:RNA methyltransferase activity"/>
    <property type="evidence" value="ECO:0007669"/>
    <property type="project" value="InterPro"/>
</dbReference>
<evidence type="ECO:0000313" key="8">
    <source>
        <dbReference type="Proteomes" id="UP000268652"/>
    </source>
</evidence>
<name>A0A3A9VS07_9ACTN</name>
<sequence length="292" mass="31057">MAAQRITTRNARFQQWQAQLTNRNKRQRAGEFLVQGVRPVSQAVEHGWPVRALLFDESRPPTRWASGLLRDVKAEKIAMAPELLAELGEKDEGVPELVAVAEMPPDELTRIPVGPGFLGVLFDRPTSPGNIGSIVRSADSFGAHGLVVTGHAADVYDPKSVRASTGSLFALPVVRVPGQREVEAWLAAAAPEVTVVGTDERGSVDITEADLTGPVLLAVGNETTGLSAAWRERCDVLVRIPMTGSASSLNAASAASVVLYEAARQRGFKHGASERGGSEHGASEHGTSEQDT</sequence>
<dbReference type="EMBL" id="RBDX01000043">
    <property type="protein sequence ID" value="RKN03825.1"/>
    <property type="molecule type" value="Genomic_DNA"/>
</dbReference>